<dbReference type="PANTHER" id="PTHR19842">
    <property type="entry name" value="G BETA-LIKE PROTEIN GBL"/>
    <property type="match status" value="1"/>
</dbReference>
<dbReference type="SUPFAM" id="SSF50978">
    <property type="entry name" value="WD40 repeat-like"/>
    <property type="match status" value="1"/>
</dbReference>
<sequence>MDANALVAGSHYLEDLEEPTAGSPLLISAGYDQCIRFWDVGRGEARENFIHKDSQINAIRISPNGSFLALAGWQHVRIYNLRVSPPTLATSCDTMTKNVTAIGFDDRSKWFYTAGEDCCVKIWDFRSSLHCRRVFQVNSAVNCVVIHPNQVTLIISDTSGAVYFWDLRLDVSDIFRNLNLDIFEHVTYVDINRTADTLVGVTNKGKVMVWKISTSPELAAASTTGLTLQQKSKVCAHLKYALKCHYSPDYKYFSTTGADGYVHLWDVTDVTKPVKSLFVALDLTKGLHPEKLESQWVWDCAFTSDSKYLFTASGCQLRLWDLESGEVVRQYQGHSKMISCFAFREGRRVF</sequence>
<dbReference type="GO" id="GO:0031931">
    <property type="term" value="C:TORC1 complex"/>
    <property type="evidence" value="ECO:0007669"/>
    <property type="project" value="UniProtKB-UniRule"/>
</dbReference>
<proteinExistence type="inferred from homology"/>
<organism evidence="4 5">
    <name type="scientific">Setaria digitata</name>
    <dbReference type="NCBI Taxonomy" id="48799"/>
    <lineage>
        <taxon>Eukaryota</taxon>
        <taxon>Metazoa</taxon>
        <taxon>Ecdysozoa</taxon>
        <taxon>Nematoda</taxon>
        <taxon>Chromadorea</taxon>
        <taxon>Rhabditida</taxon>
        <taxon>Spirurina</taxon>
        <taxon>Spiruromorpha</taxon>
        <taxon>Filarioidea</taxon>
        <taxon>Setariidae</taxon>
        <taxon>Setaria</taxon>
    </lineage>
</organism>
<comment type="subunit">
    <text evidence="3">Part of TORC1 complex. Part of the TORC2 complex.</text>
</comment>
<feature type="repeat" description="WD" evidence="2">
    <location>
        <begin position="234"/>
        <end position="267"/>
    </location>
</feature>
<dbReference type="Pfam" id="PF00400">
    <property type="entry name" value="WD40"/>
    <property type="match status" value="5"/>
</dbReference>
<evidence type="ECO:0000313" key="5">
    <source>
        <dbReference type="WBParaSite" id="sdigi.contig60.g3262.t1"/>
    </source>
</evidence>
<evidence type="ECO:0000313" key="4">
    <source>
        <dbReference type="Proteomes" id="UP000887581"/>
    </source>
</evidence>
<evidence type="ECO:0000256" key="2">
    <source>
        <dbReference type="PROSITE-ProRule" id="PRU00221"/>
    </source>
</evidence>
<dbReference type="GO" id="GO:0032956">
    <property type="term" value="P:regulation of actin cytoskeleton organization"/>
    <property type="evidence" value="ECO:0007669"/>
    <property type="project" value="TreeGrafter"/>
</dbReference>
<keyword evidence="3" id="KW-0677">Repeat</keyword>
<protein>
    <recommendedName>
        <fullName evidence="3">Target of rapamycin complex subunit lst8</fullName>
        <shortName evidence="3">TORC subunit lst8</shortName>
    </recommendedName>
</protein>
<dbReference type="WBParaSite" id="sdigi.contig60.g3262.t1">
    <property type="protein sequence ID" value="sdigi.contig60.g3262.t1"/>
    <property type="gene ID" value="sdigi.contig60.g3262"/>
</dbReference>
<keyword evidence="4" id="KW-1185">Reference proteome</keyword>
<dbReference type="InterPro" id="IPR015943">
    <property type="entry name" value="WD40/YVTN_repeat-like_dom_sf"/>
</dbReference>
<dbReference type="InterPro" id="IPR001680">
    <property type="entry name" value="WD40_rpt"/>
</dbReference>
<dbReference type="Proteomes" id="UP000887581">
    <property type="component" value="Unplaced"/>
</dbReference>
<dbReference type="InterPro" id="IPR037588">
    <property type="entry name" value="MLST8"/>
</dbReference>
<accession>A0A915PYV3</accession>
<comment type="function">
    <text evidence="3">Subunit of TORC1 and TORC2, which regulate cell growth and survival in response to nutrient and hormonal signals.</text>
</comment>
<evidence type="ECO:0000256" key="3">
    <source>
        <dbReference type="RuleBase" id="RU369068"/>
    </source>
</evidence>
<dbReference type="Gene3D" id="2.130.10.10">
    <property type="entry name" value="YVTN repeat-like/Quinoprotein amine dehydrogenase"/>
    <property type="match status" value="1"/>
</dbReference>
<feature type="repeat" description="WD" evidence="2">
    <location>
        <begin position="92"/>
        <end position="127"/>
    </location>
</feature>
<dbReference type="GO" id="GO:0031932">
    <property type="term" value="C:TORC2 complex"/>
    <property type="evidence" value="ECO:0007669"/>
    <property type="project" value="UniProtKB-UniRule"/>
</dbReference>
<dbReference type="InterPro" id="IPR036322">
    <property type="entry name" value="WD40_repeat_dom_sf"/>
</dbReference>
<comment type="similarity">
    <text evidence="1 3">Belongs to the WD repeat LST8 family.</text>
</comment>
<keyword evidence="3" id="KW-0963">Cytoplasm</keyword>
<reference evidence="5" key="1">
    <citation type="submission" date="2022-11" db="UniProtKB">
        <authorList>
            <consortium name="WormBaseParasite"/>
        </authorList>
    </citation>
    <scope>IDENTIFICATION</scope>
</reference>
<dbReference type="SMART" id="SM00320">
    <property type="entry name" value="WD40"/>
    <property type="match status" value="6"/>
</dbReference>
<dbReference type="PANTHER" id="PTHR19842:SF0">
    <property type="entry name" value="TARGET OF RAPAMYCIN COMPLEX SUBUNIT LST8"/>
    <property type="match status" value="1"/>
</dbReference>
<dbReference type="PROSITE" id="PS50082">
    <property type="entry name" value="WD_REPEATS_2"/>
    <property type="match status" value="2"/>
</dbReference>
<keyword evidence="2 3" id="KW-0853">WD repeat</keyword>
<evidence type="ECO:0000256" key="1">
    <source>
        <dbReference type="ARBA" id="ARBA00009890"/>
    </source>
</evidence>
<dbReference type="GO" id="GO:0005737">
    <property type="term" value="C:cytoplasm"/>
    <property type="evidence" value="ECO:0007669"/>
    <property type="project" value="UniProtKB-SubCell"/>
</dbReference>
<comment type="subcellular location">
    <subcellularLocation>
        <location evidence="3">Cytoplasm</location>
    </subcellularLocation>
</comment>
<dbReference type="GO" id="GO:0031929">
    <property type="term" value="P:TOR signaling"/>
    <property type="evidence" value="ECO:0007669"/>
    <property type="project" value="UniProtKB-UniRule"/>
</dbReference>
<name>A0A915PYV3_9BILA</name>
<dbReference type="AlphaFoldDB" id="A0A915PYV3"/>